<accession>A0A6C0CZW9</accession>
<sequence length="174" mass="19891">MAASTMKNVKNMGKTWTEEEENQLRTELKSGMSISTISTIHGRSPRAIELRLMCSVIHKECPREATSQDKKNHLIKTYRRSPEDAENLLSLSVSPPSSSLSSTTSPSSNYSNYSNYGNMQQTMQHTMQQTMQQLLSEMKEQTRILQSILNNTESLKRHTRHNNNTRDNNNNKQT</sequence>
<reference evidence="2" key="1">
    <citation type="journal article" date="2020" name="Nature">
        <title>Giant virus diversity and host interactions through global metagenomics.</title>
        <authorList>
            <person name="Schulz F."/>
            <person name="Roux S."/>
            <person name="Paez-Espino D."/>
            <person name="Jungbluth S."/>
            <person name="Walsh D.A."/>
            <person name="Denef V.J."/>
            <person name="McMahon K.D."/>
            <person name="Konstantinidis K.T."/>
            <person name="Eloe-Fadrosh E.A."/>
            <person name="Kyrpides N.C."/>
            <person name="Woyke T."/>
        </authorList>
    </citation>
    <scope>NUCLEOTIDE SEQUENCE</scope>
    <source>
        <strain evidence="2">GVMAG-M-3300023174-104</strain>
    </source>
</reference>
<organism evidence="2">
    <name type="scientific">viral metagenome</name>
    <dbReference type="NCBI Taxonomy" id="1070528"/>
    <lineage>
        <taxon>unclassified sequences</taxon>
        <taxon>metagenomes</taxon>
        <taxon>organismal metagenomes</taxon>
    </lineage>
</organism>
<evidence type="ECO:0000313" key="2">
    <source>
        <dbReference type="EMBL" id="QHT10058.1"/>
    </source>
</evidence>
<evidence type="ECO:0000256" key="1">
    <source>
        <dbReference type="SAM" id="MobiDB-lite"/>
    </source>
</evidence>
<dbReference type="EMBL" id="MN739518">
    <property type="protein sequence ID" value="QHT10058.1"/>
    <property type="molecule type" value="Genomic_DNA"/>
</dbReference>
<dbReference type="AlphaFoldDB" id="A0A6C0CZW9"/>
<feature type="compositionally biased region" description="Low complexity" evidence="1">
    <location>
        <begin position="87"/>
        <end position="117"/>
    </location>
</feature>
<proteinExistence type="predicted"/>
<feature type="region of interest" description="Disordered" evidence="1">
    <location>
        <begin position="152"/>
        <end position="174"/>
    </location>
</feature>
<feature type="region of interest" description="Disordered" evidence="1">
    <location>
        <begin position="64"/>
        <end position="117"/>
    </location>
</feature>
<feature type="compositionally biased region" description="Low complexity" evidence="1">
    <location>
        <begin position="165"/>
        <end position="174"/>
    </location>
</feature>
<protein>
    <submittedName>
        <fullName evidence="2">Uncharacterized protein</fullName>
    </submittedName>
</protein>
<name>A0A6C0CZW9_9ZZZZ</name>